<dbReference type="Pfam" id="PF03144">
    <property type="entry name" value="GTP_EFTU_D2"/>
    <property type="match status" value="1"/>
</dbReference>
<dbReference type="InterPro" id="IPR031157">
    <property type="entry name" value="G_TR_CS"/>
</dbReference>
<dbReference type="GO" id="GO:0003924">
    <property type="term" value="F:GTPase activity"/>
    <property type="evidence" value="ECO:0007669"/>
    <property type="project" value="InterPro"/>
</dbReference>
<proteinExistence type="inferred from homology"/>
<comment type="pathway">
    <text evidence="14">Sulfur metabolism; hydrogen sulfide biosynthesis; sulfite from sulfate: step 2/3.</text>
</comment>
<dbReference type="PROSITE" id="PS00301">
    <property type="entry name" value="G_TR_1"/>
    <property type="match status" value="1"/>
</dbReference>
<dbReference type="GO" id="GO:0005525">
    <property type="term" value="F:GTP binding"/>
    <property type="evidence" value="ECO:0007669"/>
    <property type="project" value="UniProtKB-KW"/>
</dbReference>
<dbReference type="HAMAP" id="MF_00065">
    <property type="entry name" value="Adenylyl_sulf_kinase"/>
    <property type="match status" value="1"/>
</dbReference>
<dbReference type="GO" id="GO:0000103">
    <property type="term" value="P:sulfate assimilation"/>
    <property type="evidence" value="ECO:0007669"/>
    <property type="project" value="UniProtKB-UniRule"/>
</dbReference>
<keyword evidence="7" id="KW-0548">Nucleotidyltransferase</keyword>
<dbReference type="NCBIfam" id="NF004035">
    <property type="entry name" value="PRK05506.1"/>
    <property type="match status" value="1"/>
</dbReference>
<evidence type="ECO:0000256" key="9">
    <source>
        <dbReference type="ARBA" id="ARBA00022840"/>
    </source>
</evidence>
<comment type="function">
    <text evidence="14">Catalyzes the synthesis of activated sulfate.</text>
</comment>
<dbReference type="GO" id="GO:0004020">
    <property type="term" value="F:adenylylsulfate kinase activity"/>
    <property type="evidence" value="ECO:0007669"/>
    <property type="project" value="UniProtKB-UniRule"/>
</dbReference>
<gene>
    <name evidence="14" type="primary">cysC</name>
    <name evidence="16" type="ORF">SAMN02745194_01270</name>
</gene>
<dbReference type="Gene3D" id="2.40.30.10">
    <property type="entry name" value="Translation factors"/>
    <property type="match status" value="2"/>
</dbReference>
<feature type="active site" description="Phosphoserine intermediate" evidence="14">
    <location>
        <position position="516"/>
    </location>
</feature>
<comment type="similarity">
    <text evidence="3">In the C-terminal section; belongs to the APS kinase family.</text>
</comment>
<dbReference type="InterPro" id="IPR059117">
    <property type="entry name" value="APS_kinase_dom"/>
</dbReference>
<dbReference type="NCBIfam" id="TIGR00455">
    <property type="entry name" value="apsK"/>
    <property type="match status" value="1"/>
</dbReference>
<evidence type="ECO:0000313" key="17">
    <source>
        <dbReference type="Proteomes" id="UP000184387"/>
    </source>
</evidence>
<dbReference type="CDD" id="cd04095">
    <property type="entry name" value="CysN_NoDQ_III"/>
    <property type="match status" value="1"/>
</dbReference>
<dbReference type="InterPro" id="IPR011779">
    <property type="entry name" value="SO4_adenylTrfase_lsu"/>
</dbReference>
<dbReference type="NCBIfam" id="TIGR02034">
    <property type="entry name" value="CysN"/>
    <property type="match status" value="1"/>
</dbReference>
<dbReference type="InterPro" id="IPR009001">
    <property type="entry name" value="Transl_elong_EF1A/Init_IF2_C"/>
</dbReference>
<keyword evidence="14" id="KW-0597">Phosphoprotein</keyword>
<keyword evidence="11" id="KW-0511">Multifunctional enzyme</keyword>
<evidence type="ECO:0000259" key="15">
    <source>
        <dbReference type="PROSITE" id="PS51722"/>
    </source>
</evidence>
<evidence type="ECO:0000256" key="10">
    <source>
        <dbReference type="ARBA" id="ARBA00023134"/>
    </source>
</evidence>
<feature type="binding site" evidence="14">
    <location>
        <begin position="442"/>
        <end position="449"/>
    </location>
    <ligand>
        <name>ATP</name>
        <dbReference type="ChEBI" id="CHEBI:30616"/>
    </ligand>
</feature>
<feature type="domain" description="Tr-type G" evidence="15">
    <location>
        <begin position="3"/>
        <end position="212"/>
    </location>
</feature>
<reference evidence="16 17" key="1">
    <citation type="submission" date="2016-11" db="EMBL/GenBank/DDBJ databases">
        <authorList>
            <person name="Jaros S."/>
            <person name="Januszkiewicz K."/>
            <person name="Wedrychowicz H."/>
        </authorList>
    </citation>
    <scope>NUCLEOTIDE SEQUENCE [LARGE SCALE GENOMIC DNA]</scope>
    <source>
        <strain evidence="16 17">DSM 14916</strain>
    </source>
</reference>
<comment type="similarity">
    <text evidence="4">In the N-terminal section; belongs to the TRAFAC class translation factor GTPase superfamily. Classic translation factor GTPase family. CysN/NodQ subfamily.</text>
</comment>
<dbReference type="Gene3D" id="3.40.50.300">
    <property type="entry name" value="P-loop containing nucleotide triphosphate hydrolases"/>
    <property type="match status" value="2"/>
</dbReference>
<dbReference type="Pfam" id="PF01583">
    <property type="entry name" value="APS_kinase"/>
    <property type="match status" value="1"/>
</dbReference>
<dbReference type="InterPro" id="IPR004161">
    <property type="entry name" value="EFTu-like_2"/>
</dbReference>
<dbReference type="CDD" id="cd03695">
    <property type="entry name" value="CysN_NodQ_II"/>
    <property type="match status" value="1"/>
</dbReference>
<dbReference type="PANTHER" id="PTHR23115">
    <property type="entry name" value="TRANSLATION FACTOR"/>
    <property type="match status" value="1"/>
</dbReference>
<comment type="catalytic activity">
    <reaction evidence="13">
        <text>sulfate + ATP + H(+) = adenosine 5'-phosphosulfate + diphosphate</text>
        <dbReference type="Rhea" id="RHEA:18133"/>
        <dbReference type="ChEBI" id="CHEBI:15378"/>
        <dbReference type="ChEBI" id="CHEBI:16189"/>
        <dbReference type="ChEBI" id="CHEBI:30616"/>
        <dbReference type="ChEBI" id="CHEBI:33019"/>
        <dbReference type="ChEBI" id="CHEBI:58243"/>
        <dbReference type="EC" id="2.7.7.4"/>
    </reaction>
</comment>
<dbReference type="InterPro" id="IPR044139">
    <property type="entry name" value="CysN_NoDQ_III"/>
</dbReference>
<keyword evidence="17" id="KW-1185">Reference proteome</keyword>
<evidence type="ECO:0000256" key="3">
    <source>
        <dbReference type="ARBA" id="ARBA00005438"/>
    </source>
</evidence>
<dbReference type="InterPro" id="IPR027417">
    <property type="entry name" value="P-loop_NTPase"/>
</dbReference>
<evidence type="ECO:0000313" key="16">
    <source>
        <dbReference type="EMBL" id="SHI88671.1"/>
    </source>
</evidence>
<comment type="similarity">
    <text evidence="14">Belongs to the APS kinase family.</text>
</comment>
<dbReference type="InterPro" id="IPR054696">
    <property type="entry name" value="GTP-eEF1A_C"/>
</dbReference>
<evidence type="ECO:0000256" key="8">
    <source>
        <dbReference type="ARBA" id="ARBA00022741"/>
    </source>
</evidence>
<dbReference type="Proteomes" id="UP000184387">
    <property type="component" value="Unassembled WGS sequence"/>
</dbReference>
<evidence type="ECO:0000256" key="4">
    <source>
        <dbReference type="ARBA" id="ARBA00007237"/>
    </source>
</evidence>
<dbReference type="GO" id="GO:0070814">
    <property type="term" value="P:hydrogen sulfide biosynthetic process"/>
    <property type="evidence" value="ECO:0007669"/>
    <property type="project" value="UniProtKB-UniRule"/>
</dbReference>
<dbReference type="InterPro" id="IPR002891">
    <property type="entry name" value="APS"/>
</dbReference>
<comment type="subunit">
    <text evidence="5">Sulfate-activating enzymes, NodP and NodQ, may be physically associated.</text>
</comment>
<dbReference type="GO" id="GO:0004781">
    <property type="term" value="F:sulfate adenylyltransferase (ATP) activity"/>
    <property type="evidence" value="ECO:0007669"/>
    <property type="project" value="UniProtKB-EC"/>
</dbReference>
<accession>A0A1M6ET75</accession>
<keyword evidence="10" id="KW-0342">GTP-binding</keyword>
<dbReference type="PROSITE" id="PS51722">
    <property type="entry name" value="G_TR_2"/>
    <property type="match status" value="1"/>
</dbReference>
<dbReference type="UniPathway" id="UPA00140">
    <property type="reaction ID" value="UER00205"/>
</dbReference>
<protein>
    <recommendedName>
        <fullName evidence="14">Adenylyl-sulfate kinase</fullName>
        <ecNumber evidence="14">2.7.1.25</ecNumber>
    </recommendedName>
    <alternativeName>
        <fullName evidence="14">APS kinase</fullName>
    </alternativeName>
    <alternativeName>
        <fullName evidence="14">ATP adenosine-5'-phosphosulfate 3'-phosphotransferase</fullName>
    </alternativeName>
    <alternativeName>
        <fullName evidence="14">Adenosine-5'-phosphosulfate kinase</fullName>
    </alternativeName>
</protein>
<comment type="function">
    <text evidence="2">APS kinase catalyzes the synthesis of activated sulfate.</text>
</comment>
<keyword evidence="6 14" id="KW-0808">Transferase</keyword>
<evidence type="ECO:0000256" key="1">
    <source>
        <dbReference type="ARBA" id="ARBA00001823"/>
    </source>
</evidence>
<dbReference type="RefSeq" id="WP_073132752.1">
    <property type="nucleotide sequence ID" value="NZ_FQZF01000006.1"/>
</dbReference>
<dbReference type="SUPFAM" id="SSF50465">
    <property type="entry name" value="EF-Tu/eEF-1alpha/eIF2-gamma C-terminal domain"/>
    <property type="match status" value="1"/>
</dbReference>
<evidence type="ECO:0000256" key="6">
    <source>
        <dbReference type="ARBA" id="ARBA00022679"/>
    </source>
</evidence>
<comment type="catalytic activity">
    <reaction evidence="1 14">
        <text>adenosine 5'-phosphosulfate + ATP = 3'-phosphoadenylyl sulfate + ADP + H(+)</text>
        <dbReference type="Rhea" id="RHEA:24152"/>
        <dbReference type="ChEBI" id="CHEBI:15378"/>
        <dbReference type="ChEBI" id="CHEBI:30616"/>
        <dbReference type="ChEBI" id="CHEBI:58243"/>
        <dbReference type="ChEBI" id="CHEBI:58339"/>
        <dbReference type="ChEBI" id="CHEBI:456216"/>
        <dbReference type="EC" id="2.7.1.25"/>
    </reaction>
</comment>
<dbReference type="STRING" id="198092.SAMN02745194_01270"/>
<evidence type="ECO:0000256" key="13">
    <source>
        <dbReference type="ARBA" id="ARBA00049370"/>
    </source>
</evidence>
<evidence type="ECO:0000256" key="11">
    <source>
        <dbReference type="ARBA" id="ARBA00023268"/>
    </source>
</evidence>
<dbReference type="InterPro" id="IPR009000">
    <property type="entry name" value="Transl_B-barrel_sf"/>
</dbReference>
<keyword evidence="9 14" id="KW-0067">ATP-binding</keyword>
<evidence type="ECO:0000256" key="2">
    <source>
        <dbReference type="ARBA" id="ARBA00002357"/>
    </source>
</evidence>
<dbReference type="InterPro" id="IPR000795">
    <property type="entry name" value="T_Tr_GTP-bd_dom"/>
</dbReference>
<dbReference type="Pfam" id="PF22594">
    <property type="entry name" value="GTP-eEF1A_C"/>
    <property type="match status" value="1"/>
</dbReference>
<comment type="function">
    <text evidence="12">Proposed to provide activated sulfate for transfer to Nod factor. ATP sulfurylase may be the GTPase, regulating ATP sulfurylase activity.</text>
</comment>
<dbReference type="EMBL" id="FQZF01000006">
    <property type="protein sequence ID" value="SHI88671.1"/>
    <property type="molecule type" value="Genomic_DNA"/>
</dbReference>
<dbReference type="InterPro" id="IPR050100">
    <property type="entry name" value="TRAFAC_GTPase_members"/>
</dbReference>
<evidence type="ECO:0000256" key="5">
    <source>
        <dbReference type="ARBA" id="ARBA00011760"/>
    </source>
</evidence>
<keyword evidence="14" id="KW-0418">Kinase</keyword>
<dbReference type="PRINTS" id="PR00315">
    <property type="entry name" value="ELONGATNFCT"/>
</dbReference>
<dbReference type="SUPFAM" id="SSF50447">
    <property type="entry name" value="Translation proteins"/>
    <property type="match status" value="1"/>
</dbReference>
<dbReference type="Pfam" id="PF00009">
    <property type="entry name" value="GTP_EFTU"/>
    <property type="match status" value="1"/>
</dbReference>
<name>A0A1M6ET75_9PROT</name>
<organism evidence="16 17">
    <name type="scientific">Muricoccus roseus</name>
    <dbReference type="NCBI Taxonomy" id="198092"/>
    <lineage>
        <taxon>Bacteria</taxon>
        <taxon>Pseudomonadati</taxon>
        <taxon>Pseudomonadota</taxon>
        <taxon>Alphaproteobacteria</taxon>
        <taxon>Acetobacterales</taxon>
        <taxon>Roseomonadaceae</taxon>
        <taxon>Muricoccus</taxon>
    </lineage>
</organism>
<dbReference type="CDD" id="cd02027">
    <property type="entry name" value="APSK"/>
    <property type="match status" value="1"/>
</dbReference>
<evidence type="ECO:0000256" key="7">
    <source>
        <dbReference type="ARBA" id="ARBA00022695"/>
    </source>
</evidence>
<dbReference type="NCBIfam" id="NF003013">
    <property type="entry name" value="PRK03846.1"/>
    <property type="match status" value="1"/>
</dbReference>
<dbReference type="EC" id="2.7.1.25" evidence="14"/>
<dbReference type="OrthoDB" id="9804504at2"/>
<evidence type="ECO:0000256" key="12">
    <source>
        <dbReference type="ARBA" id="ARBA00024872"/>
    </source>
</evidence>
<dbReference type="GO" id="GO:0005524">
    <property type="term" value="F:ATP binding"/>
    <property type="evidence" value="ECO:0007669"/>
    <property type="project" value="UniProtKB-UniRule"/>
</dbReference>
<keyword evidence="8 14" id="KW-0547">Nucleotide-binding</keyword>
<evidence type="ECO:0000256" key="14">
    <source>
        <dbReference type="HAMAP-Rule" id="MF_00065"/>
    </source>
</evidence>
<dbReference type="InterPro" id="IPR044138">
    <property type="entry name" value="CysN_II"/>
</dbReference>
<sequence>MGRPLLRVVTCGSVDDGKSTLIGRLADDLGQVPEDERRAVAARAADGRLDHALLLDGLAAEREQGITIDVAHRALNVAGRRILLADAPGHEGYLRNTVTAASTADLAILLVDAARGIRQQTRRHAVIAALMRVRGIVLAVNKMDLIGHDQGRFEALAEEFRRFAAPLGLEGLVSIPIVALTGGNLAARDPAMPWYSGPTLTEHLATAEPADSAAAPFRMPVQWISRPGPEFRGAAGMIASGRLRPGDAVRVMPSGSPATVARIVAPEEDRPEAVAGESVMLTLAEEVDCARGDILCEAGAPLEVADQFEATVIWMADAPLLSGRPYLLKLGTRTVGASVTEIRERLDVDTGGRLATRELALNEIGRCNLLTDRPIAFAPYAESRDLGGFILIDRLTNETAGAGMIRFALRRAANLRWQPLQVDRAARAALTGQRPRVIWFTGLSGAGKSTIANLVEARLHAMGRHTYLLDGDNIRHGLNRDLGFTEADRAENIRRIAEVARLMADAGLIVLVAAISPFRADRLAARERIGEEDFVEVFVDTPLSVAEGRDPKGLYRKARAGQLANLTGLGSPYEAPETPELHLDGTEPAEDSARRVMAYIDGT</sequence>
<dbReference type="SUPFAM" id="SSF52540">
    <property type="entry name" value="P-loop containing nucleoside triphosphate hydrolases"/>
    <property type="match status" value="2"/>
</dbReference>
<dbReference type="AlphaFoldDB" id="A0A1M6ET75"/>